<dbReference type="AlphaFoldDB" id="A0A3G2L9I3"/>
<dbReference type="InterPro" id="IPR058627">
    <property type="entry name" value="MdtA-like_C"/>
</dbReference>
<feature type="transmembrane region" description="Helical" evidence="4">
    <location>
        <begin position="6"/>
        <end position="26"/>
    </location>
</feature>
<feature type="domain" description="Multidrug resistance protein MdtA-like C-terminal permuted SH3" evidence="6">
    <location>
        <begin position="335"/>
        <end position="380"/>
    </location>
</feature>
<dbReference type="SUPFAM" id="SSF111369">
    <property type="entry name" value="HlyD-like secretion proteins"/>
    <property type="match status" value="1"/>
</dbReference>
<feature type="domain" description="Multidrug resistance protein MdtA-like barrel-sandwich hybrid" evidence="5">
    <location>
        <begin position="69"/>
        <end position="222"/>
    </location>
</feature>
<evidence type="ECO:0000259" key="5">
    <source>
        <dbReference type="Pfam" id="PF25917"/>
    </source>
</evidence>
<accession>A0A3G2L9I3</accession>
<dbReference type="OrthoDB" id="9806939at2"/>
<keyword evidence="3" id="KW-0813">Transport</keyword>
<dbReference type="PANTHER" id="PTHR30469">
    <property type="entry name" value="MULTIDRUG RESISTANCE PROTEIN MDTA"/>
    <property type="match status" value="1"/>
</dbReference>
<dbReference type="Pfam" id="PF25967">
    <property type="entry name" value="RND-MFP_C"/>
    <property type="match status" value="1"/>
</dbReference>
<protein>
    <submittedName>
        <fullName evidence="7">Efflux RND transporter periplasmic adaptor subunit</fullName>
    </submittedName>
</protein>
<dbReference type="RefSeq" id="WP_121849915.1">
    <property type="nucleotide sequence ID" value="NZ_CP032050.1"/>
</dbReference>
<dbReference type="Proteomes" id="UP000276309">
    <property type="component" value="Chromosome"/>
</dbReference>
<keyword evidence="4" id="KW-0472">Membrane</keyword>
<comment type="subcellular location">
    <subcellularLocation>
        <location evidence="1">Cell envelope</location>
    </subcellularLocation>
</comment>
<evidence type="ECO:0000256" key="1">
    <source>
        <dbReference type="ARBA" id="ARBA00004196"/>
    </source>
</evidence>
<dbReference type="Gene3D" id="2.40.50.100">
    <property type="match status" value="1"/>
</dbReference>
<evidence type="ECO:0000259" key="6">
    <source>
        <dbReference type="Pfam" id="PF25967"/>
    </source>
</evidence>
<dbReference type="Gene3D" id="2.40.30.170">
    <property type="match status" value="1"/>
</dbReference>
<dbReference type="NCBIfam" id="TIGR01730">
    <property type="entry name" value="RND_mfp"/>
    <property type="match status" value="1"/>
</dbReference>
<dbReference type="GO" id="GO:1990281">
    <property type="term" value="C:efflux pump complex"/>
    <property type="evidence" value="ECO:0007669"/>
    <property type="project" value="TreeGrafter"/>
</dbReference>
<keyword evidence="4" id="KW-0812">Transmembrane</keyword>
<dbReference type="GO" id="GO:0015562">
    <property type="term" value="F:efflux transmembrane transporter activity"/>
    <property type="evidence" value="ECO:0007669"/>
    <property type="project" value="TreeGrafter"/>
</dbReference>
<sequence length="398" mass="43624">MSNKKILYICLAILGGGILLTTLIFFTEPEAEREGASVETAMLVDVLNVEKGTYEPVIVATGTVQPVEDVTLSPLVPGQVTRRDPAFTPGGYVKKNQVLLQIDPADYRNTLELRKSELMQAQTSLTTEMGRQQIAEQDLQLISNDSLFGSSPLSEEEMQLVLRKPQLNAVKANIGAAKAAVGQAELNLARTTIRAPFDAHILNQNVTNGSQVAPGDDLGRIVGTDFYWVTATVPVNKLQWLSFNDGSSEKGAQVRITNPTAWTADAERQGFLDRQIGALDGQTRLARVLVKVPDPLATQSENKDLPKMMIGTFVEVNIQAKPIENVIRLDRDFIRSNETVWVMKDEKLEIRKVEIVLNDDEYAYISEGLAAGDQVVITDLSTVTNGIGLRTSSEGEEQ</sequence>
<dbReference type="Gene3D" id="1.10.287.470">
    <property type="entry name" value="Helix hairpin bin"/>
    <property type="match status" value="1"/>
</dbReference>
<reference evidence="7 8" key="1">
    <citation type="submission" date="2018-08" db="EMBL/GenBank/DDBJ databases">
        <title>The reduced genetic potential of extracellular carbohydrate catabolism in Euzebyella marina RN62, a Flavobacteriia bacterium isolated from the hadal water.</title>
        <authorList>
            <person name="Xue C."/>
        </authorList>
    </citation>
    <scope>NUCLEOTIDE SEQUENCE [LARGE SCALE GENOMIC DNA]</scope>
    <source>
        <strain evidence="7 8">RN62</strain>
    </source>
</reference>
<dbReference type="InterPro" id="IPR006143">
    <property type="entry name" value="RND_pump_MFP"/>
</dbReference>
<evidence type="ECO:0000256" key="3">
    <source>
        <dbReference type="ARBA" id="ARBA00022448"/>
    </source>
</evidence>
<dbReference type="KEGG" id="emar:D1013_16720"/>
<comment type="similarity">
    <text evidence="2">Belongs to the membrane fusion protein (MFP) (TC 8.A.1) family.</text>
</comment>
<keyword evidence="8" id="KW-1185">Reference proteome</keyword>
<proteinExistence type="inferred from homology"/>
<dbReference type="InterPro" id="IPR058625">
    <property type="entry name" value="MdtA-like_BSH"/>
</dbReference>
<dbReference type="Pfam" id="PF25917">
    <property type="entry name" value="BSH_RND"/>
    <property type="match status" value="1"/>
</dbReference>
<evidence type="ECO:0000256" key="2">
    <source>
        <dbReference type="ARBA" id="ARBA00009477"/>
    </source>
</evidence>
<organism evidence="7 8">
    <name type="scientific">Euzebyella marina</name>
    <dbReference type="NCBI Taxonomy" id="1761453"/>
    <lineage>
        <taxon>Bacteria</taxon>
        <taxon>Pseudomonadati</taxon>
        <taxon>Bacteroidota</taxon>
        <taxon>Flavobacteriia</taxon>
        <taxon>Flavobacteriales</taxon>
        <taxon>Flavobacteriaceae</taxon>
        <taxon>Euzebyella</taxon>
    </lineage>
</organism>
<evidence type="ECO:0000313" key="8">
    <source>
        <dbReference type="Proteomes" id="UP000276309"/>
    </source>
</evidence>
<gene>
    <name evidence="7" type="ORF">D1013_16720</name>
</gene>
<dbReference type="Gene3D" id="2.40.420.20">
    <property type="match status" value="1"/>
</dbReference>
<evidence type="ECO:0000256" key="4">
    <source>
        <dbReference type="SAM" id="Phobius"/>
    </source>
</evidence>
<keyword evidence="4" id="KW-1133">Transmembrane helix</keyword>
<dbReference type="EMBL" id="CP032050">
    <property type="protein sequence ID" value="AYN68904.1"/>
    <property type="molecule type" value="Genomic_DNA"/>
</dbReference>
<name>A0A3G2L9I3_9FLAO</name>
<dbReference type="PANTHER" id="PTHR30469:SF12">
    <property type="entry name" value="MULTIDRUG RESISTANCE PROTEIN MDTA"/>
    <property type="match status" value="1"/>
</dbReference>
<evidence type="ECO:0000313" key="7">
    <source>
        <dbReference type="EMBL" id="AYN68904.1"/>
    </source>
</evidence>